<protein>
    <submittedName>
        <fullName evidence="2">Uncharacterized protein</fullName>
    </submittedName>
</protein>
<reference evidence="2" key="1">
    <citation type="journal article" date="2012" name="PLoS ONE">
        <title>Gene sets for utilization of primary and secondary nutrition supplies in the distal gut of endangered iberian lynx.</title>
        <authorList>
            <person name="Alcaide M."/>
            <person name="Messina E."/>
            <person name="Richter M."/>
            <person name="Bargiela R."/>
            <person name="Peplies J."/>
            <person name="Huws S.A."/>
            <person name="Newbold C.J."/>
            <person name="Golyshin P.N."/>
            <person name="Simon M.A."/>
            <person name="Lopez G."/>
            <person name="Yakimov M.M."/>
            <person name="Ferrer M."/>
        </authorList>
    </citation>
    <scope>NUCLEOTIDE SEQUENCE</scope>
</reference>
<evidence type="ECO:0000313" key="2">
    <source>
        <dbReference type="EMBL" id="EJX00159.1"/>
    </source>
</evidence>
<gene>
    <name evidence="2" type="ORF">EVA_11736</name>
</gene>
<feature type="region of interest" description="Disordered" evidence="1">
    <location>
        <begin position="24"/>
        <end position="45"/>
    </location>
</feature>
<organism evidence="2">
    <name type="scientific">gut metagenome</name>
    <dbReference type="NCBI Taxonomy" id="749906"/>
    <lineage>
        <taxon>unclassified sequences</taxon>
        <taxon>metagenomes</taxon>
        <taxon>organismal metagenomes</taxon>
    </lineage>
</organism>
<feature type="compositionally biased region" description="Polar residues" evidence="1">
    <location>
        <begin position="24"/>
        <end position="33"/>
    </location>
</feature>
<name>J9G005_9ZZZZ</name>
<dbReference type="AlphaFoldDB" id="J9G005"/>
<comment type="caution">
    <text evidence="2">The sequence shown here is derived from an EMBL/GenBank/DDBJ whole genome shotgun (WGS) entry which is preliminary data.</text>
</comment>
<accession>J9G005</accession>
<proteinExistence type="predicted"/>
<evidence type="ECO:0000256" key="1">
    <source>
        <dbReference type="SAM" id="MobiDB-lite"/>
    </source>
</evidence>
<sequence>MTRNGPCLVGHGPFPSYTYSVISTNTPPGNSHKNGSHLPPISPSY</sequence>
<dbReference type="EMBL" id="AMCI01003502">
    <property type="protein sequence ID" value="EJX00159.1"/>
    <property type="molecule type" value="Genomic_DNA"/>
</dbReference>